<proteinExistence type="predicted"/>
<accession>A0A387HEB9</accession>
<evidence type="ECO:0000256" key="1">
    <source>
        <dbReference type="SAM" id="MobiDB-lite"/>
    </source>
</evidence>
<feature type="region of interest" description="Disordered" evidence="1">
    <location>
        <begin position="1"/>
        <end position="52"/>
    </location>
</feature>
<sequence>MLYDSERARQPKADPPDRTTRRASQTTGPEPAQAPGDGRTRSANAERTRVAEHRLLSADEREELALRLQRAVDNFADSPHRAVEEADNALADMVTCLTNALAARQQGTLRANWQGQENRVESEELRIALQEYREATVRMLAL</sequence>
<dbReference type="AlphaFoldDB" id="A0A387HEB9"/>
<protein>
    <submittedName>
        <fullName evidence="2">Uncharacterized protein</fullName>
    </submittedName>
</protein>
<organism evidence="2 3">
    <name type="scientific">Streptomyces hundungensis</name>
    <dbReference type="NCBI Taxonomy" id="1077946"/>
    <lineage>
        <taxon>Bacteria</taxon>
        <taxon>Bacillati</taxon>
        <taxon>Actinomycetota</taxon>
        <taxon>Actinomycetes</taxon>
        <taxon>Kitasatosporales</taxon>
        <taxon>Streptomycetaceae</taxon>
        <taxon>Streptomyces</taxon>
    </lineage>
</organism>
<feature type="compositionally biased region" description="Basic and acidic residues" evidence="1">
    <location>
        <begin position="1"/>
        <end position="20"/>
    </location>
</feature>
<evidence type="ECO:0000313" key="3">
    <source>
        <dbReference type="Proteomes" id="UP000271554"/>
    </source>
</evidence>
<name>A0A387HEB9_9ACTN</name>
<dbReference type="EMBL" id="CP032698">
    <property type="protein sequence ID" value="AYG79122.1"/>
    <property type="molecule type" value="Genomic_DNA"/>
</dbReference>
<keyword evidence="3" id="KW-1185">Reference proteome</keyword>
<gene>
    <name evidence="2" type="ORF">DWB77_01232</name>
</gene>
<reference evidence="2 3" key="1">
    <citation type="submission" date="2018-10" db="EMBL/GenBank/DDBJ databases">
        <title>Relationship between Morphology and Antimicrobial Activity in Streptomyces.</title>
        <authorList>
            <person name="Kang H.J."/>
            <person name="Kim S.B."/>
        </authorList>
    </citation>
    <scope>NUCLEOTIDE SEQUENCE [LARGE SCALE GENOMIC DNA]</scope>
    <source>
        <strain evidence="2 3">BH38</strain>
    </source>
</reference>
<evidence type="ECO:0000313" key="2">
    <source>
        <dbReference type="EMBL" id="AYG79122.1"/>
    </source>
</evidence>
<dbReference type="Proteomes" id="UP000271554">
    <property type="component" value="Chromosome"/>
</dbReference>
<dbReference type="KEGG" id="shun:DWB77_01232"/>
<feature type="compositionally biased region" description="Basic and acidic residues" evidence="1">
    <location>
        <begin position="38"/>
        <end position="52"/>
    </location>
</feature>